<comment type="caution">
    <text evidence="1">The sequence shown here is derived from an EMBL/GenBank/DDBJ whole genome shotgun (WGS) entry which is preliminary data.</text>
</comment>
<dbReference type="AlphaFoldDB" id="A0A9X2LPQ6"/>
<dbReference type="EMBL" id="JANIID010000055">
    <property type="protein sequence ID" value="MCQ8774817.1"/>
    <property type="molecule type" value="Genomic_DNA"/>
</dbReference>
<evidence type="ECO:0000313" key="2">
    <source>
        <dbReference type="Proteomes" id="UP001142374"/>
    </source>
</evidence>
<dbReference type="RefSeq" id="WP_168096771.1">
    <property type="nucleotide sequence ID" value="NZ_JAATER010000797.1"/>
</dbReference>
<proteinExistence type="predicted"/>
<evidence type="ECO:0000313" key="1">
    <source>
        <dbReference type="EMBL" id="MCQ8774817.1"/>
    </source>
</evidence>
<reference evidence="1" key="1">
    <citation type="submission" date="2022-06" db="EMBL/GenBank/DDBJ databases">
        <title>WGS of actinobacteria.</title>
        <authorList>
            <person name="Thawai C."/>
        </authorList>
    </citation>
    <scope>NUCLEOTIDE SEQUENCE</scope>
    <source>
        <strain evidence="1">AA8</strain>
    </source>
</reference>
<accession>A0A9X2LPQ6</accession>
<dbReference type="Proteomes" id="UP001142374">
    <property type="component" value="Unassembled WGS sequence"/>
</dbReference>
<keyword evidence="2" id="KW-1185">Reference proteome</keyword>
<sequence>MGSSPFSGRRLADLADLRALATGEPHQLARAEIAAHAALIPSPSAGQARWEAAVLSALLAEFGPHRPGETGGPYGIVRVTPRQDEVLLRVDRAQLDAWARALVPRQHADGTIAGVAGLRWAARGKDVLLRPAHGPGQVVLSRTFESQWARAARTATGHDQAWAGDDGDAPVTDAERAAAEHQSVVTEGATVLSAVLRRIALVTELATLPFQDGRVDLQLTPGTGRFVDCSTGRPRLAAPWTTLHAPRRLWPDERPASTCRVPGAGAAVSAFLARYPWPPPPRPP</sequence>
<gene>
    <name evidence="1" type="ORF">NQU55_34410</name>
</gene>
<name>A0A9X2LPQ6_9ACTN</name>
<protein>
    <submittedName>
        <fullName evidence="1">Uncharacterized protein</fullName>
    </submittedName>
</protein>
<organism evidence="1 2">
    <name type="scientific">Streptomyces telluris</name>
    <dbReference type="NCBI Taxonomy" id="2720021"/>
    <lineage>
        <taxon>Bacteria</taxon>
        <taxon>Bacillati</taxon>
        <taxon>Actinomycetota</taxon>
        <taxon>Actinomycetes</taxon>
        <taxon>Kitasatosporales</taxon>
        <taxon>Streptomycetaceae</taxon>
        <taxon>Streptomyces</taxon>
    </lineage>
</organism>